<protein>
    <submittedName>
        <fullName evidence="7">MFS transporter</fullName>
    </submittedName>
</protein>
<dbReference type="PROSITE" id="PS50850">
    <property type="entry name" value="MFS"/>
    <property type="match status" value="1"/>
</dbReference>
<feature type="transmembrane region" description="Helical" evidence="5">
    <location>
        <begin position="236"/>
        <end position="253"/>
    </location>
</feature>
<feature type="transmembrane region" description="Helical" evidence="5">
    <location>
        <begin position="303"/>
        <end position="321"/>
    </location>
</feature>
<dbReference type="InterPro" id="IPR020846">
    <property type="entry name" value="MFS_dom"/>
</dbReference>
<evidence type="ECO:0000259" key="6">
    <source>
        <dbReference type="PROSITE" id="PS50850"/>
    </source>
</evidence>
<evidence type="ECO:0000313" key="7">
    <source>
        <dbReference type="EMBL" id="WUV47742.1"/>
    </source>
</evidence>
<comment type="subcellular location">
    <subcellularLocation>
        <location evidence="1">Cell membrane</location>
        <topology evidence="1">Multi-pass membrane protein</topology>
    </subcellularLocation>
</comment>
<gene>
    <name evidence="7" type="ORF">OG563_05790</name>
</gene>
<feature type="domain" description="Major facilitator superfamily (MFS) profile" evidence="6">
    <location>
        <begin position="18"/>
        <end position="503"/>
    </location>
</feature>
<reference evidence="7" key="1">
    <citation type="submission" date="2022-10" db="EMBL/GenBank/DDBJ databases">
        <title>The complete genomes of actinobacterial strains from the NBC collection.</title>
        <authorList>
            <person name="Joergensen T.S."/>
            <person name="Alvarez Arevalo M."/>
            <person name="Sterndorff E.B."/>
            <person name="Faurdal D."/>
            <person name="Vuksanovic O."/>
            <person name="Mourched A.-S."/>
            <person name="Charusanti P."/>
            <person name="Shaw S."/>
            <person name="Blin K."/>
            <person name="Weber T."/>
        </authorList>
    </citation>
    <scope>NUCLEOTIDE SEQUENCE</scope>
    <source>
        <strain evidence="7">NBC_01482</strain>
    </source>
</reference>
<feature type="transmembrane region" description="Helical" evidence="5">
    <location>
        <begin position="53"/>
        <end position="72"/>
    </location>
</feature>
<dbReference type="PANTHER" id="PTHR42718:SF42">
    <property type="entry name" value="EXPORT PROTEIN"/>
    <property type="match status" value="1"/>
</dbReference>
<evidence type="ECO:0000256" key="3">
    <source>
        <dbReference type="ARBA" id="ARBA00022989"/>
    </source>
</evidence>
<keyword evidence="8" id="KW-1185">Reference proteome</keyword>
<dbReference type="SUPFAM" id="SSF103473">
    <property type="entry name" value="MFS general substrate transporter"/>
    <property type="match status" value="2"/>
</dbReference>
<dbReference type="InterPro" id="IPR005829">
    <property type="entry name" value="Sugar_transporter_CS"/>
</dbReference>
<dbReference type="InterPro" id="IPR011701">
    <property type="entry name" value="MFS"/>
</dbReference>
<feature type="transmembrane region" description="Helical" evidence="5">
    <location>
        <begin position="169"/>
        <end position="192"/>
    </location>
</feature>
<dbReference type="EMBL" id="CP109441">
    <property type="protein sequence ID" value="WUV47742.1"/>
    <property type="molecule type" value="Genomic_DNA"/>
</dbReference>
<feature type="transmembrane region" description="Helical" evidence="5">
    <location>
        <begin position="204"/>
        <end position="224"/>
    </location>
</feature>
<feature type="transmembrane region" description="Helical" evidence="5">
    <location>
        <begin position="144"/>
        <end position="163"/>
    </location>
</feature>
<keyword evidence="4 5" id="KW-0472">Membrane</keyword>
<keyword evidence="2 5" id="KW-0812">Transmembrane</keyword>
<dbReference type="PRINTS" id="PR01036">
    <property type="entry name" value="TCRTETB"/>
</dbReference>
<sequence length="535" mass="54243">MSVHDNVAEATPRPRGLVIAALCGTSFLVGMDNTILNVALPTLSRELGASTSVLQWIVDAYTLAFAVLLLTGGTLADRLGRKRVLVGGYLLFLLGGVVAAVAADSATLIVARLVMGVGAAVMVPATLSTIATICDTAASRATTFTLWAALNGAGVVVGPPLGGLLLGHFWWGSIFVVFTGAVLLGLIAVLALVPVTRADQVRAIDWLGTVTAALGCGALVFGLIEAPEQGWTAPSTLVALIGAVVILAVFAVVQVRSRQPMLDRQLLGGSNVPIAMFSLGAVFLAMFGVLFLATQYLQSVRGYSPLAAGLTFLPGAPAIAVGARLGPMLRRSLGSGGVLSAGLTIMLAGLVYGLTTSIESSVAPTLVVLVIGGLGYGMVLSVGQDTVMGALPPRRAGVGGAANTTVMQVGGSIGVAIIGTLTDICYRANLTLPQSLPAALADAARDSVGQGVAVADRVGGSAGALLMRDIHLAFIDGYRAGLIAALAVVLVTLVAVLIQTARSGGRSSDDRQLGADALEENDVLAGTEMPHQRAG</sequence>
<keyword evidence="3 5" id="KW-1133">Transmembrane helix</keyword>
<evidence type="ECO:0000256" key="4">
    <source>
        <dbReference type="ARBA" id="ARBA00023136"/>
    </source>
</evidence>
<proteinExistence type="predicted"/>
<feature type="transmembrane region" description="Helical" evidence="5">
    <location>
        <begin position="274"/>
        <end position="297"/>
    </location>
</feature>
<dbReference type="Gene3D" id="1.20.1250.20">
    <property type="entry name" value="MFS general substrate transporter like domains"/>
    <property type="match status" value="2"/>
</dbReference>
<evidence type="ECO:0000256" key="1">
    <source>
        <dbReference type="ARBA" id="ARBA00004651"/>
    </source>
</evidence>
<evidence type="ECO:0000256" key="5">
    <source>
        <dbReference type="SAM" id="Phobius"/>
    </source>
</evidence>
<evidence type="ECO:0000313" key="8">
    <source>
        <dbReference type="Proteomes" id="UP001432062"/>
    </source>
</evidence>
<feature type="transmembrane region" description="Helical" evidence="5">
    <location>
        <begin position="361"/>
        <end position="382"/>
    </location>
</feature>
<feature type="transmembrane region" description="Helical" evidence="5">
    <location>
        <begin position="477"/>
        <end position="498"/>
    </location>
</feature>
<dbReference type="PANTHER" id="PTHR42718">
    <property type="entry name" value="MAJOR FACILITATOR SUPERFAMILY MULTIDRUG TRANSPORTER MFSC"/>
    <property type="match status" value="1"/>
</dbReference>
<feature type="transmembrane region" description="Helical" evidence="5">
    <location>
        <begin position="333"/>
        <end position="355"/>
    </location>
</feature>
<dbReference type="InterPro" id="IPR036259">
    <property type="entry name" value="MFS_trans_sf"/>
</dbReference>
<accession>A0ABZ1YWR5</accession>
<organism evidence="7 8">
    <name type="scientific">Nocardia vinacea</name>
    <dbReference type="NCBI Taxonomy" id="96468"/>
    <lineage>
        <taxon>Bacteria</taxon>
        <taxon>Bacillati</taxon>
        <taxon>Actinomycetota</taxon>
        <taxon>Actinomycetes</taxon>
        <taxon>Mycobacteriales</taxon>
        <taxon>Nocardiaceae</taxon>
        <taxon>Nocardia</taxon>
    </lineage>
</organism>
<dbReference type="RefSeq" id="WP_329411873.1">
    <property type="nucleotide sequence ID" value="NZ_CP109441.1"/>
</dbReference>
<dbReference type="CDD" id="cd17321">
    <property type="entry name" value="MFS_MMR_MDR_like"/>
    <property type="match status" value="1"/>
</dbReference>
<feature type="transmembrane region" description="Helical" evidence="5">
    <location>
        <begin position="84"/>
        <end position="103"/>
    </location>
</feature>
<dbReference type="Pfam" id="PF07690">
    <property type="entry name" value="MFS_1"/>
    <property type="match status" value="1"/>
</dbReference>
<feature type="transmembrane region" description="Helical" evidence="5">
    <location>
        <begin position="109"/>
        <end position="132"/>
    </location>
</feature>
<name>A0ABZ1YWR5_9NOCA</name>
<dbReference type="PROSITE" id="PS00216">
    <property type="entry name" value="SUGAR_TRANSPORT_1"/>
    <property type="match status" value="1"/>
</dbReference>
<dbReference type="Proteomes" id="UP001432062">
    <property type="component" value="Chromosome"/>
</dbReference>
<evidence type="ECO:0000256" key="2">
    <source>
        <dbReference type="ARBA" id="ARBA00022692"/>
    </source>
</evidence>